<keyword evidence="1" id="KW-0614">Plasmid</keyword>
<dbReference type="EMBL" id="AP017379">
    <property type="protein sequence ID" value="BBD10113.1"/>
    <property type="molecule type" value="Genomic_DNA"/>
</dbReference>
<evidence type="ECO:0000313" key="2">
    <source>
        <dbReference type="Proteomes" id="UP000269883"/>
    </source>
</evidence>
<reference evidence="1 2" key="1">
    <citation type="journal article" date="2018" name="Sci. Adv.">
        <title>Multi-heme cytochromes provide a pathway for survival in energy-limited environments.</title>
        <authorList>
            <person name="Deng X."/>
            <person name="Dohmae N."/>
            <person name="Nealson K.H."/>
            <person name="Hashimoto K."/>
            <person name="Okamoto A."/>
        </authorList>
    </citation>
    <scope>NUCLEOTIDE SEQUENCE [LARGE SCALE GENOMIC DNA]</scope>
    <source>
        <strain evidence="1 2">IS5</strain>
        <plasmid evidence="2">pdfe dna</plasmid>
    </source>
</reference>
<proteinExistence type="predicted"/>
<sequence>MKAPRTAKETWGDAKLTSKGKEMKTVIVDQAIADTLRALVIDCGGVPFDAQIGFPLCDIEMNGCVRECIDGEEMIHGGEEAEEADFFSLYIHTFDKDYAVKMGPTYCIADFPDEMDHDEVENIGEYIAGELGVIFSNLS</sequence>
<name>A0A2Z6B3S0_9BACT</name>
<dbReference type="KEGG" id="dfl:DFE_A0012"/>
<keyword evidence="2" id="KW-1185">Reference proteome</keyword>
<evidence type="ECO:0000313" key="1">
    <source>
        <dbReference type="EMBL" id="BBD10113.1"/>
    </source>
</evidence>
<protein>
    <submittedName>
        <fullName evidence="1">Uncharacterized protein</fullName>
    </submittedName>
</protein>
<geneLocation type="plasmid" evidence="2">
    <name>pdfe dna</name>
</geneLocation>
<gene>
    <name evidence="1" type="ORF">DFE_A0012</name>
</gene>
<accession>A0A2Z6B3S0</accession>
<dbReference type="AlphaFoldDB" id="A0A2Z6B3S0"/>
<organism evidence="1 2">
    <name type="scientific">Desulfovibrio ferrophilus</name>
    <dbReference type="NCBI Taxonomy" id="241368"/>
    <lineage>
        <taxon>Bacteria</taxon>
        <taxon>Pseudomonadati</taxon>
        <taxon>Thermodesulfobacteriota</taxon>
        <taxon>Desulfovibrionia</taxon>
        <taxon>Desulfovibrionales</taxon>
        <taxon>Desulfovibrionaceae</taxon>
        <taxon>Desulfovibrio</taxon>
    </lineage>
</organism>
<dbReference type="Proteomes" id="UP000269883">
    <property type="component" value="Plasmid pDFE"/>
</dbReference>